<keyword evidence="1" id="KW-0812">Transmembrane</keyword>
<gene>
    <name evidence="3" type="primary">arnC_1</name>
    <name evidence="3" type="ORF">ROLI_043270</name>
</gene>
<dbReference type="InterPro" id="IPR029044">
    <property type="entry name" value="Nucleotide-diphossugar_trans"/>
</dbReference>
<keyword evidence="3" id="KW-0328">Glycosyltransferase</keyword>
<dbReference type="EMBL" id="CP143423">
    <property type="protein sequence ID" value="WVX51226.1"/>
    <property type="molecule type" value="Genomic_DNA"/>
</dbReference>
<dbReference type="PANTHER" id="PTHR43685">
    <property type="entry name" value="GLYCOSYLTRANSFERASE"/>
    <property type="match status" value="1"/>
</dbReference>
<accession>A0ABZ2BYS1</accession>
<organism evidence="3 4">
    <name type="scientific">Roseobacter fucihabitans</name>
    <dbReference type="NCBI Taxonomy" id="1537242"/>
    <lineage>
        <taxon>Bacteria</taxon>
        <taxon>Pseudomonadati</taxon>
        <taxon>Pseudomonadota</taxon>
        <taxon>Alphaproteobacteria</taxon>
        <taxon>Rhodobacterales</taxon>
        <taxon>Roseobacteraceae</taxon>
        <taxon>Roseobacter</taxon>
    </lineage>
</organism>
<evidence type="ECO:0000256" key="1">
    <source>
        <dbReference type="SAM" id="Phobius"/>
    </source>
</evidence>
<sequence length="338" mass="37371">MGLENVMHIPRVSIIMPAHNVEDFIGEAIGSIAAQAFSSFELIIVDDASTDGTAEVLRKAEELWPLRAEQLRIIHQANGGASSARNKGVAEAQGALLGFIDADDRWSPQTLAHLVAALDAFPESDIACPLYRRINEDGDEVNYLGERVDPRPLRHAETRQFNAGETLISTPAQSATGVIVRREAFLAGGGFDTALKSNNDVDCWLRILWTRQSMLVQCPQAVVDYRIRPAQITSDVRRMQRGHAQFLKNHQPLLRDIGLAARLRHLGLVRAYWALLAARHGDLGSALWYWFSAILLFPGLALPGTLGSSAAFAIAKAVLPTLFWQWISKLRRALKRKN</sequence>
<dbReference type="CDD" id="cd00761">
    <property type="entry name" value="Glyco_tranf_GTA_type"/>
    <property type="match status" value="1"/>
</dbReference>
<evidence type="ECO:0000259" key="2">
    <source>
        <dbReference type="Pfam" id="PF00535"/>
    </source>
</evidence>
<keyword evidence="1" id="KW-1133">Transmembrane helix</keyword>
<dbReference type="RefSeq" id="WP_187428417.1">
    <property type="nucleotide sequence ID" value="NZ_CP143423.1"/>
</dbReference>
<feature type="domain" description="Glycosyltransferase 2-like" evidence="2">
    <location>
        <begin position="13"/>
        <end position="185"/>
    </location>
</feature>
<proteinExistence type="predicted"/>
<reference evidence="4" key="2">
    <citation type="submission" date="2024-01" db="EMBL/GenBank/DDBJ databases">
        <title>Roseobacter fucihabitans sp. nov., isolated from the brown alga Fucus spiralis.</title>
        <authorList>
            <person name="Hahnke S."/>
            <person name="Berger M."/>
            <person name="Schlingloff A."/>
            <person name="Athale I."/>
            <person name="Neumann-Schaal M."/>
            <person name="Adenaya A."/>
            <person name="Poehlein A."/>
            <person name="Daniel R."/>
            <person name="Pertersen J."/>
            <person name="Brinkhoff T."/>
        </authorList>
    </citation>
    <scope>NUCLEOTIDE SEQUENCE [LARGE SCALE GENOMIC DNA]</scope>
    <source>
        <strain evidence="4">B14</strain>
    </source>
</reference>
<protein>
    <submittedName>
        <fullName evidence="3">Undecaprenyl-phosphate 4-deoxy-4-formamido-L-arabinose transferase</fullName>
        <ecNumber evidence="3">2.4.2.53</ecNumber>
    </submittedName>
</protein>
<evidence type="ECO:0000313" key="3">
    <source>
        <dbReference type="EMBL" id="WVX51226.1"/>
    </source>
</evidence>
<reference evidence="3 4" key="1">
    <citation type="submission" date="2015-07" db="EMBL/GenBank/DDBJ databases">
        <authorList>
            <person name="Voget S."/>
            <person name="Dogs M."/>
            <person name="Brinkhoff T.H."/>
            <person name="Daniel R."/>
        </authorList>
    </citation>
    <scope>NUCLEOTIDE SEQUENCE [LARGE SCALE GENOMIC DNA]</scope>
    <source>
        <strain evidence="3 4">B14</strain>
    </source>
</reference>
<evidence type="ECO:0000313" key="4">
    <source>
        <dbReference type="Proteomes" id="UP001318682"/>
    </source>
</evidence>
<name>A0ABZ2BYS1_9RHOB</name>
<dbReference type="InterPro" id="IPR001173">
    <property type="entry name" value="Glyco_trans_2-like"/>
</dbReference>
<keyword evidence="3" id="KW-0808">Transferase</keyword>
<dbReference type="Gene3D" id="3.90.550.10">
    <property type="entry name" value="Spore Coat Polysaccharide Biosynthesis Protein SpsA, Chain A"/>
    <property type="match status" value="1"/>
</dbReference>
<dbReference type="InterPro" id="IPR050834">
    <property type="entry name" value="Glycosyltransf_2"/>
</dbReference>
<keyword evidence="1" id="KW-0472">Membrane</keyword>
<dbReference type="SUPFAM" id="SSF53448">
    <property type="entry name" value="Nucleotide-diphospho-sugar transferases"/>
    <property type="match status" value="1"/>
</dbReference>
<dbReference type="Proteomes" id="UP001318682">
    <property type="component" value="Chromosome"/>
</dbReference>
<dbReference type="EC" id="2.4.2.53" evidence="3"/>
<keyword evidence="4" id="KW-1185">Reference proteome</keyword>
<dbReference type="Pfam" id="PF00535">
    <property type="entry name" value="Glycos_transf_2"/>
    <property type="match status" value="1"/>
</dbReference>
<dbReference type="PANTHER" id="PTHR43685:SF2">
    <property type="entry name" value="GLYCOSYLTRANSFERASE 2-LIKE DOMAIN-CONTAINING PROTEIN"/>
    <property type="match status" value="1"/>
</dbReference>
<dbReference type="GO" id="GO:0099621">
    <property type="term" value="F:undecaprenyl-phosphate 4-deoxy-4-formamido-L-arabinose transferase activity"/>
    <property type="evidence" value="ECO:0007669"/>
    <property type="project" value="UniProtKB-EC"/>
</dbReference>
<feature type="transmembrane region" description="Helical" evidence="1">
    <location>
        <begin position="310"/>
        <end position="327"/>
    </location>
</feature>